<comment type="caution">
    <text evidence="3">The sequence shown here is derived from an EMBL/GenBank/DDBJ whole genome shotgun (WGS) entry which is preliminary data.</text>
</comment>
<evidence type="ECO:0000313" key="3">
    <source>
        <dbReference type="EMBL" id="MBE1563688.1"/>
    </source>
</evidence>
<evidence type="ECO:0000256" key="1">
    <source>
        <dbReference type="ARBA" id="ARBA00022801"/>
    </source>
</evidence>
<dbReference type="SUPFAM" id="SSF52499">
    <property type="entry name" value="Isochorismatase-like hydrolases"/>
    <property type="match status" value="1"/>
</dbReference>
<proteinExistence type="predicted"/>
<keyword evidence="1" id="KW-0378">Hydrolase</keyword>
<dbReference type="InterPro" id="IPR000868">
    <property type="entry name" value="Isochorismatase-like_dom"/>
</dbReference>
<dbReference type="InterPro" id="IPR036380">
    <property type="entry name" value="Isochorismatase-like_sf"/>
</dbReference>
<dbReference type="InterPro" id="IPR050272">
    <property type="entry name" value="Isochorismatase-like_hydrls"/>
</dbReference>
<evidence type="ECO:0000313" key="4">
    <source>
        <dbReference type="Proteomes" id="UP000661607"/>
    </source>
</evidence>
<accession>A0ABR9KNT1</accession>
<dbReference type="EMBL" id="JADBEF010000001">
    <property type="protein sequence ID" value="MBE1563688.1"/>
    <property type="molecule type" value="Genomic_DNA"/>
</dbReference>
<dbReference type="Pfam" id="PF00857">
    <property type="entry name" value="Isochorismatase"/>
    <property type="match status" value="1"/>
</dbReference>
<dbReference type="Gene3D" id="3.40.50.850">
    <property type="entry name" value="Isochorismatase-like"/>
    <property type="match status" value="1"/>
</dbReference>
<organism evidence="3 4">
    <name type="scientific">Nonomuraea africana</name>
    <dbReference type="NCBI Taxonomy" id="46171"/>
    <lineage>
        <taxon>Bacteria</taxon>
        <taxon>Bacillati</taxon>
        <taxon>Actinomycetota</taxon>
        <taxon>Actinomycetes</taxon>
        <taxon>Streptosporangiales</taxon>
        <taxon>Streptosporangiaceae</taxon>
        <taxon>Nonomuraea</taxon>
    </lineage>
</organism>
<keyword evidence="4" id="KW-1185">Reference proteome</keyword>
<sequence length="165" mass="17596">MLLLIDVQRNMLEPPLPVPAWQDVSAAIATLLERARAAGEPVAWVRNNGGPDDPDAPGTTGWELVHEPAAGEPVIDKSVPDSFANTDLGDLLPPASHLVVAGMQSEWCVRETSLTALALGHEVTLVRGAHATYDDPRPAHEISLAVEKELSEAGARVVEVDEVTF</sequence>
<evidence type="ECO:0000259" key="2">
    <source>
        <dbReference type="Pfam" id="PF00857"/>
    </source>
</evidence>
<dbReference type="RefSeq" id="WP_192778207.1">
    <property type="nucleotide sequence ID" value="NZ_BAAASY010000022.1"/>
</dbReference>
<protein>
    <submittedName>
        <fullName evidence="3">Nicotinamidase-related amidase</fullName>
    </submittedName>
</protein>
<name>A0ABR9KNT1_9ACTN</name>
<reference evidence="3 4" key="1">
    <citation type="submission" date="2020-10" db="EMBL/GenBank/DDBJ databases">
        <title>Sequencing the genomes of 1000 actinobacteria strains.</title>
        <authorList>
            <person name="Klenk H.-P."/>
        </authorList>
    </citation>
    <scope>NUCLEOTIDE SEQUENCE [LARGE SCALE GENOMIC DNA]</scope>
    <source>
        <strain evidence="3 4">DSM 43748</strain>
    </source>
</reference>
<feature type="domain" description="Isochorismatase-like" evidence="2">
    <location>
        <begin position="1"/>
        <end position="144"/>
    </location>
</feature>
<gene>
    <name evidence="3" type="ORF">H4W81_006467</name>
</gene>
<dbReference type="Proteomes" id="UP000661607">
    <property type="component" value="Unassembled WGS sequence"/>
</dbReference>
<dbReference type="PANTHER" id="PTHR43540">
    <property type="entry name" value="PEROXYUREIDOACRYLATE/UREIDOACRYLATE AMIDOHYDROLASE-RELATED"/>
    <property type="match status" value="1"/>
</dbReference>